<feature type="compositionally biased region" description="Basic and acidic residues" evidence="1">
    <location>
        <begin position="237"/>
        <end position="273"/>
    </location>
</feature>
<organism evidence="2 3">
    <name type="scientific">Oryza sativa subsp. japonica</name>
    <name type="common">Rice</name>
    <dbReference type="NCBI Taxonomy" id="39947"/>
    <lineage>
        <taxon>Eukaryota</taxon>
        <taxon>Viridiplantae</taxon>
        <taxon>Streptophyta</taxon>
        <taxon>Embryophyta</taxon>
        <taxon>Tracheophyta</taxon>
        <taxon>Spermatophyta</taxon>
        <taxon>Magnoliopsida</taxon>
        <taxon>Liliopsida</taxon>
        <taxon>Poales</taxon>
        <taxon>Poaceae</taxon>
        <taxon>BOP clade</taxon>
        <taxon>Oryzoideae</taxon>
        <taxon>Oryzeae</taxon>
        <taxon>Oryzinae</taxon>
        <taxon>Oryza</taxon>
        <taxon>Oryza sativa</taxon>
    </lineage>
</organism>
<evidence type="ECO:0000256" key="1">
    <source>
        <dbReference type="SAM" id="MobiDB-lite"/>
    </source>
</evidence>
<feature type="region of interest" description="Disordered" evidence="1">
    <location>
        <begin position="73"/>
        <end position="153"/>
    </location>
</feature>
<feature type="compositionally biased region" description="Basic residues" evidence="1">
    <location>
        <begin position="27"/>
        <end position="41"/>
    </location>
</feature>
<sequence>REQVQTRRRRRRRQAIGRRLAFLLPLRRRDRRQRRRRRVHQGHGDEPPRRRPRHHELGAVVVLLPPLHEPARRAEAPAGAGAHRFPQAAAAAGAALPRQRRHGDVRRERGEEPPVPARGPLRGHEAVPAGAFGAQGGGRRRRAPQRARGDGRRQGAGVLLLHGEDEAGVGQGLQGVQAGAVDHRGRQAAVRAVEQVRRVQLRAEDMPRQGDGARADEGHGGGHGVELCRGGGAGARRGAEAVRHTPHEEWALGKGQEKRASDEHLRTERIHAY</sequence>
<name>A0A0P0VSW1_ORYSJ</name>
<dbReference type="KEGG" id="dosa:Os03g0140400"/>
<dbReference type="Proteomes" id="UP000000763">
    <property type="component" value="Chromosome 3"/>
</dbReference>
<feature type="compositionally biased region" description="Low complexity" evidence="1">
    <location>
        <begin position="76"/>
        <end position="95"/>
    </location>
</feature>
<evidence type="ECO:0000313" key="2">
    <source>
        <dbReference type="EMBL" id="BAH91987.1"/>
    </source>
</evidence>
<feature type="compositionally biased region" description="Basic and acidic residues" evidence="1">
    <location>
        <begin position="208"/>
        <end position="220"/>
    </location>
</feature>
<reference evidence="3" key="2">
    <citation type="journal article" date="2008" name="Nucleic Acids Res.">
        <title>The rice annotation project database (RAP-DB): 2008 update.</title>
        <authorList>
            <consortium name="The rice annotation project (RAP)"/>
        </authorList>
    </citation>
    <scope>GENOME REANNOTATION</scope>
    <source>
        <strain evidence="3">cv. Nipponbare</strain>
    </source>
</reference>
<feature type="region of interest" description="Disordered" evidence="1">
    <location>
        <begin position="208"/>
        <end position="273"/>
    </location>
</feature>
<protein>
    <submittedName>
        <fullName evidence="2">Os03g0140400 protein</fullName>
    </submittedName>
</protein>
<proteinExistence type="predicted"/>
<evidence type="ECO:0000313" key="3">
    <source>
        <dbReference type="Proteomes" id="UP000000763"/>
    </source>
</evidence>
<feature type="region of interest" description="Disordered" evidence="1">
    <location>
        <begin position="27"/>
        <end position="56"/>
    </location>
</feature>
<accession>A0A0P0VSW1</accession>
<dbReference type="EMBL" id="AP008209">
    <property type="protein sequence ID" value="BAH91987.1"/>
    <property type="molecule type" value="Genomic_DNA"/>
</dbReference>
<feature type="non-terminal residue" evidence="2">
    <location>
        <position position="1"/>
    </location>
</feature>
<gene>
    <name evidence="2" type="ordered locus">Os03g0140400</name>
</gene>
<reference evidence="2 3" key="1">
    <citation type="journal article" date="2005" name="Nature">
        <title>The map-based sequence of the rice genome.</title>
        <authorList>
            <consortium name="International rice genome sequencing project (IRGSP)"/>
            <person name="Matsumoto T."/>
            <person name="Wu J."/>
            <person name="Kanamori H."/>
            <person name="Katayose Y."/>
            <person name="Fujisawa M."/>
            <person name="Namiki N."/>
            <person name="Mizuno H."/>
            <person name="Yamamoto K."/>
            <person name="Antonio B.A."/>
            <person name="Baba T."/>
            <person name="Sakata K."/>
            <person name="Nagamura Y."/>
            <person name="Aoki H."/>
            <person name="Arikawa K."/>
            <person name="Arita K."/>
            <person name="Bito T."/>
            <person name="Chiden Y."/>
            <person name="Fujitsuka N."/>
            <person name="Fukunaka R."/>
            <person name="Hamada M."/>
            <person name="Harada C."/>
            <person name="Hayashi A."/>
            <person name="Hijishita S."/>
            <person name="Honda M."/>
            <person name="Hosokawa S."/>
            <person name="Ichikawa Y."/>
            <person name="Idonuma A."/>
            <person name="Iijima M."/>
            <person name="Ikeda M."/>
            <person name="Ikeno M."/>
            <person name="Ito K."/>
            <person name="Ito S."/>
            <person name="Ito T."/>
            <person name="Ito Y."/>
            <person name="Ito Y."/>
            <person name="Iwabuchi A."/>
            <person name="Kamiya K."/>
            <person name="Karasawa W."/>
            <person name="Kurita K."/>
            <person name="Katagiri S."/>
            <person name="Kikuta A."/>
            <person name="Kobayashi H."/>
            <person name="Kobayashi N."/>
            <person name="Machita K."/>
            <person name="Maehara T."/>
            <person name="Masukawa M."/>
            <person name="Mizubayashi T."/>
            <person name="Mukai Y."/>
            <person name="Nagasaki H."/>
            <person name="Nagata Y."/>
            <person name="Naito S."/>
            <person name="Nakashima M."/>
            <person name="Nakama Y."/>
            <person name="Nakamichi Y."/>
            <person name="Nakamura M."/>
            <person name="Meguro A."/>
            <person name="Negishi M."/>
            <person name="Ohta I."/>
            <person name="Ohta T."/>
            <person name="Okamoto M."/>
            <person name="Ono N."/>
            <person name="Saji S."/>
            <person name="Sakaguchi M."/>
            <person name="Sakai K."/>
            <person name="Shibata M."/>
            <person name="Shimokawa T."/>
            <person name="Song J."/>
            <person name="Takazaki Y."/>
            <person name="Terasawa K."/>
            <person name="Tsugane M."/>
            <person name="Tsuji K."/>
            <person name="Ueda S."/>
            <person name="Waki K."/>
            <person name="Yamagata H."/>
            <person name="Yamamoto M."/>
            <person name="Yamamoto S."/>
            <person name="Yamane H."/>
            <person name="Yoshiki S."/>
            <person name="Yoshihara R."/>
            <person name="Yukawa K."/>
            <person name="Zhong H."/>
            <person name="Yano M."/>
            <person name="Yuan Q."/>
            <person name="Ouyang S."/>
            <person name="Liu J."/>
            <person name="Jones K.M."/>
            <person name="Gansberger K."/>
            <person name="Moffat K."/>
            <person name="Hill J."/>
            <person name="Bera J."/>
            <person name="Fadrosh D."/>
            <person name="Jin S."/>
            <person name="Johri S."/>
            <person name="Kim M."/>
            <person name="Overton L."/>
            <person name="Reardon M."/>
            <person name="Tsitrin T."/>
            <person name="Vuong H."/>
            <person name="Weaver B."/>
            <person name="Ciecko A."/>
            <person name="Tallon L."/>
            <person name="Jackson J."/>
            <person name="Pai G."/>
            <person name="Aken S.V."/>
            <person name="Utterback T."/>
            <person name="Reidmuller S."/>
            <person name="Feldblyum T."/>
            <person name="Hsiao J."/>
            <person name="Zismann V."/>
            <person name="Iobst S."/>
            <person name="de Vazeille A.R."/>
            <person name="Buell C.R."/>
            <person name="Ying K."/>
            <person name="Li Y."/>
            <person name="Lu T."/>
            <person name="Huang Y."/>
            <person name="Zhao Q."/>
            <person name="Feng Q."/>
            <person name="Zhang L."/>
            <person name="Zhu J."/>
            <person name="Weng Q."/>
            <person name="Mu J."/>
            <person name="Lu Y."/>
            <person name="Fan D."/>
            <person name="Liu Y."/>
            <person name="Guan J."/>
            <person name="Zhang Y."/>
            <person name="Yu S."/>
            <person name="Liu X."/>
            <person name="Zhang Y."/>
            <person name="Hong G."/>
            <person name="Han B."/>
            <person name="Choisne N."/>
            <person name="Demange N."/>
            <person name="Orjeda G."/>
            <person name="Samain S."/>
            <person name="Cattolico L."/>
            <person name="Pelletier E."/>
            <person name="Couloux A."/>
            <person name="Segurens B."/>
            <person name="Wincker P."/>
            <person name="D'Hont A."/>
            <person name="Scarpelli C."/>
            <person name="Weissenbach J."/>
            <person name="Salanoubat M."/>
            <person name="Quetier F."/>
            <person name="Yu Y."/>
            <person name="Kim H.R."/>
            <person name="Rambo T."/>
            <person name="Currie J."/>
            <person name="Collura K."/>
            <person name="Luo M."/>
            <person name="Yang T."/>
            <person name="Ammiraju J.S.S."/>
            <person name="Engler F."/>
            <person name="Soderlund C."/>
            <person name="Wing R.A."/>
            <person name="Palmer L.E."/>
            <person name="de la Bastide M."/>
            <person name="Spiegel L."/>
            <person name="Nascimento L."/>
            <person name="Zutavern T."/>
            <person name="O'Shaughnessy A."/>
            <person name="Dike S."/>
            <person name="Dedhia N."/>
            <person name="Preston R."/>
            <person name="Balija V."/>
            <person name="McCombie W.R."/>
            <person name="Chow T."/>
            <person name="Chen H."/>
            <person name="Chung M."/>
            <person name="Chen C."/>
            <person name="Shaw J."/>
            <person name="Wu H."/>
            <person name="Hsiao K."/>
            <person name="Chao Y."/>
            <person name="Chu M."/>
            <person name="Cheng C."/>
            <person name="Hour A."/>
            <person name="Lee P."/>
            <person name="Lin S."/>
            <person name="Lin Y."/>
            <person name="Liou J."/>
            <person name="Liu S."/>
            <person name="Hsing Y."/>
            <person name="Raghuvanshi S."/>
            <person name="Mohanty A."/>
            <person name="Bharti A.K."/>
            <person name="Gaur A."/>
            <person name="Gupta V."/>
            <person name="Kumar D."/>
            <person name="Ravi V."/>
            <person name="Vij S."/>
            <person name="Kapur A."/>
            <person name="Khurana P."/>
            <person name="Khurana P."/>
            <person name="Khurana J.P."/>
            <person name="Tyagi A.K."/>
            <person name="Gaikwad K."/>
            <person name="Singh A."/>
            <person name="Dalal V."/>
            <person name="Srivastava S."/>
            <person name="Dixit A."/>
            <person name="Pal A.K."/>
            <person name="Ghazi I.A."/>
            <person name="Yadav M."/>
            <person name="Pandit A."/>
            <person name="Bhargava A."/>
            <person name="Sureshbabu K."/>
            <person name="Batra K."/>
            <person name="Sharma T.R."/>
            <person name="Mohapatra T."/>
            <person name="Singh N.K."/>
            <person name="Messing J."/>
            <person name="Nelson A.B."/>
            <person name="Fuks G."/>
            <person name="Kavchok S."/>
            <person name="Keizer G."/>
            <person name="Linton E."/>
            <person name="Llaca V."/>
            <person name="Song R."/>
            <person name="Tanyolac B."/>
            <person name="Young S."/>
            <person name="Ho-Il K."/>
            <person name="Hahn J.H."/>
            <person name="Sangsakoo G."/>
            <person name="Vanavichit A."/>
            <person name="de Mattos Luiz.A.T."/>
            <person name="Zimmer P.D."/>
            <person name="Malone G."/>
            <person name="Dellagostin O."/>
            <person name="de Oliveira A.C."/>
            <person name="Bevan M."/>
            <person name="Bancroft I."/>
            <person name="Minx P."/>
            <person name="Cordum H."/>
            <person name="Wilson R."/>
            <person name="Cheng Z."/>
            <person name="Jin W."/>
            <person name="Jiang J."/>
            <person name="Leong S.A."/>
            <person name="Iwama H."/>
            <person name="Gojobori T."/>
            <person name="Itoh T."/>
            <person name="Niimura Y."/>
            <person name="Fujii Y."/>
            <person name="Habara T."/>
            <person name="Sakai H."/>
            <person name="Sato Y."/>
            <person name="Wilson G."/>
            <person name="Kumar K."/>
            <person name="McCouch S."/>
            <person name="Juretic N."/>
            <person name="Hoen D."/>
            <person name="Wright S."/>
            <person name="Bruskiewich R."/>
            <person name="Bureau T."/>
            <person name="Miyao A."/>
            <person name="Hirochika H."/>
            <person name="Nishikawa T."/>
            <person name="Kadowaki K."/>
            <person name="Sugiura M."/>
            <person name="Burr B."/>
            <person name="Sasaki T."/>
        </authorList>
    </citation>
    <scope>NUCLEOTIDE SEQUENCE [LARGE SCALE GENOMIC DNA]</scope>
    <source>
        <strain evidence="3">cv. Nipponbare</strain>
    </source>
</reference>
<feature type="compositionally biased region" description="Gly residues" evidence="1">
    <location>
        <begin position="221"/>
        <end position="235"/>
    </location>
</feature>
<dbReference type="AlphaFoldDB" id="A0A0P0VSW1"/>